<dbReference type="InterPro" id="IPR002525">
    <property type="entry name" value="Transp_IS110-like_N"/>
</dbReference>
<dbReference type="PANTHER" id="PTHR33055:SF16">
    <property type="entry name" value="TRANSPOSASE FOR INSERTION SEQUENCE ELEMENT IS1547"/>
    <property type="match status" value="1"/>
</dbReference>
<evidence type="ECO:0000259" key="1">
    <source>
        <dbReference type="Pfam" id="PF01548"/>
    </source>
</evidence>
<dbReference type="InterPro" id="IPR047650">
    <property type="entry name" value="Transpos_IS110"/>
</dbReference>
<gene>
    <name evidence="2" type="ORF">ACFPBZ_02875</name>
</gene>
<dbReference type="PANTHER" id="PTHR33055">
    <property type="entry name" value="TRANSPOSASE FOR INSERTION SEQUENCE ELEMENT IS1111A"/>
    <property type="match status" value="1"/>
</dbReference>
<proteinExistence type="predicted"/>
<sequence length="152" mass="15922">MTASSVAPHPADVTAEPAGVMVGVDTHSDVHVAVAIDTLGRRLGQLSIPATLEGSQRLEAWSAGLGKVEAFGIEGTGSWGANLTRFLLSGGHRVLEVNRPDRSVRRSRGKSDPIDAEAAARAVLADNVTSTPKSGDGHVEMIRSLHLVRRSA</sequence>
<protein>
    <submittedName>
        <fullName evidence="2">Transposase</fullName>
    </submittedName>
</protein>
<organism evidence="2 3">
    <name type="scientific">Actinomycetospora atypica</name>
    <dbReference type="NCBI Taxonomy" id="1290095"/>
    <lineage>
        <taxon>Bacteria</taxon>
        <taxon>Bacillati</taxon>
        <taxon>Actinomycetota</taxon>
        <taxon>Actinomycetes</taxon>
        <taxon>Pseudonocardiales</taxon>
        <taxon>Pseudonocardiaceae</taxon>
        <taxon>Actinomycetospora</taxon>
    </lineage>
</organism>
<dbReference type="Proteomes" id="UP001595947">
    <property type="component" value="Unassembled WGS sequence"/>
</dbReference>
<evidence type="ECO:0000313" key="3">
    <source>
        <dbReference type="Proteomes" id="UP001595947"/>
    </source>
</evidence>
<feature type="domain" description="Transposase IS110-like N-terminal" evidence="1">
    <location>
        <begin position="22"/>
        <end position="149"/>
    </location>
</feature>
<comment type="caution">
    <text evidence="2">The sequence shown here is derived from an EMBL/GenBank/DDBJ whole genome shotgun (WGS) entry which is preliminary data.</text>
</comment>
<evidence type="ECO:0000313" key="2">
    <source>
        <dbReference type="EMBL" id="MFC5061134.1"/>
    </source>
</evidence>
<reference evidence="3" key="1">
    <citation type="journal article" date="2019" name="Int. J. Syst. Evol. Microbiol.">
        <title>The Global Catalogue of Microorganisms (GCM) 10K type strain sequencing project: providing services to taxonomists for standard genome sequencing and annotation.</title>
        <authorList>
            <consortium name="The Broad Institute Genomics Platform"/>
            <consortium name="The Broad Institute Genome Sequencing Center for Infectious Disease"/>
            <person name="Wu L."/>
            <person name="Ma J."/>
        </authorList>
    </citation>
    <scope>NUCLEOTIDE SEQUENCE [LARGE SCALE GENOMIC DNA]</scope>
    <source>
        <strain evidence="3">CGMCC 4.7093</strain>
    </source>
</reference>
<dbReference type="EMBL" id="JBHSIV010000002">
    <property type="protein sequence ID" value="MFC5061134.1"/>
    <property type="molecule type" value="Genomic_DNA"/>
</dbReference>
<dbReference type="Pfam" id="PF01548">
    <property type="entry name" value="DEDD_Tnp_IS110"/>
    <property type="match status" value="1"/>
</dbReference>
<accession>A0ABV9YGL6</accession>
<keyword evidence="3" id="KW-1185">Reference proteome</keyword>
<name>A0ABV9YGL6_9PSEU</name>